<feature type="compositionally biased region" description="Acidic residues" evidence="1">
    <location>
        <begin position="397"/>
        <end position="411"/>
    </location>
</feature>
<dbReference type="SUPFAM" id="SSF52047">
    <property type="entry name" value="RNI-like"/>
    <property type="match status" value="1"/>
</dbReference>
<dbReference type="PANTHER" id="PTHR31900:SF30">
    <property type="entry name" value="SUPERFAMILY PROTEIN, PUTATIVE-RELATED"/>
    <property type="match status" value="1"/>
</dbReference>
<evidence type="ECO:0000256" key="1">
    <source>
        <dbReference type="SAM" id="MobiDB-lite"/>
    </source>
</evidence>
<dbReference type="InterPro" id="IPR032675">
    <property type="entry name" value="LRR_dom_sf"/>
</dbReference>
<feature type="compositionally biased region" description="Basic and acidic residues" evidence="1">
    <location>
        <begin position="171"/>
        <end position="199"/>
    </location>
</feature>
<dbReference type="Pfam" id="PF00646">
    <property type="entry name" value="F-box"/>
    <property type="match status" value="1"/>
</dbReference>
<accession>R7VYK5</accession>
<dbReference type="SUPFAM" id="SSF81383">
    <property type="entry name" value="F-box domain"/>
    <property type="match status" value="1"/>
</dbReference>
<dbReference type="InterPro" id="IPR050232">
    <property type="entry name" value="FBL13/AtMIF1-like"/>
</dbReference>
<dbReference type="PROSITE" id="PS50181">
    <property type="entry name" value="FBOX"/>
    <property type="match status" value="1"/>
</dbReference>
<reference evidence="2" key="1">
    <citation type="submission" date="2015-06" db="UniProtKB">
        <authorList>
            <consortium name="EnsemblPlants"/>
        </authorList>
    </citation>
    <scope>IDENTIFICATION</scope>
</reference>
<protein>
    <submittedName>
        <fullName evidence="2">Uncharacterized protein</fullName>
    </submittedName>
</protein>
<evidence type="ECO:0000313" key="2">
    <source>
        <dbReference type="EnsemblPlants" id="EMT00464"/>
    </source>
</evidence>
<dbReference type="PANTHER" id="PTHR31900">
    <property type="entry name" value="F-BOX/RNI SUPERFAMILY PROTEIN-RELATED"/>
    <property type="match status" value="1"/>
</dbReference>
<dbReference type="InterPro" id="IPR001810">
    <property type="entry name" value="F-box_dom"/>
</dbReference>
<organism evidence="2">
    <name type="scientific">Aegilops tauschii</name>
    <name type="common">Tausch's goatgrass</name>
    <name type="synonym">Aegilops squarrosa</name>
    <dbReference type="NCBI Taxonomy" id="37682"/>
    <lineage>
        <taxon>Eukaryota</taxon>
        <taxon>Viridiplantae</taxon>
        <taxon>Streptophyta</taxon>
        <taxon>Embryophyta</taxon>
        <taxon>Tracheophyta</taxon>
        <taxon>Spermatophyta</taxon>
        <taxon>Magnoliopsida</taxon>
        <taxon>Liliopsida</taxon>
        <taxon>Poales</taxon>
        <taxon>Poaceae</taxon>
        <taxon>BOP clade</taxon>
        <taxon>Pooideae</taxon>
        <taxon>Triticodae</taxon>
        <taxon>Triticeae</taxon>
        <taxon>Triticinae</taxon>
        <taxon>Aegilops</taxon>
    </lineage>
</organism>
<feature type="region of interest" description="Disordered" evidence="1">
    <location>
        <begin position="397"/>
        <end position="476"/>
    </location>
</feature>
<feature type="region of interest" description="Disordered" evidence="1">
    <location>
        <begin position="162"/>
        <end position="204"/>
    </location>
</feature>
<proteinExistence type="predicted"/>
<dbReference type="EnsemblPlants" id="EMT00464">
    <property type="protein sequence ID" value="EMT00464"/>
    <property type="gene ID" value="F775_22470"/>
</dbReference>
<dbReference type="Gene3D" id="3.80.10.10">
    <property type="entry name" value="Ribonuclease Inhibitor"/>
    <property type="match status" value="1"/>
</dbReference>
<sequence>MAPSHSEGQDRLSALPDKVLQRVLCHLRSDEAVRTSALSRRWRDVHEAVPVIDLVDTKTGDRDYERLKICFDQKVACAILSKGAETPIRALRLSGVLNPPRDQLDQWIASAVTSGVEDLDVKLRYKSSYWEPRTQPLCPLREFERSDSKVYAKTQRMIFRCRTPPPAPDELDTRPAGERRHGVAGDALPREDRGRRRDAAAAGPIGDGGGMLQRLLSSCLRLASLTLEECPNIKEITVASPDLRSFAMICCHNATGVELHTTCLNSLHYRGGLPPRGSSFITVPNFLAVMAVRIGICEDLSSKGPSEVAPVMTLISGCRRLRYIELSLHPSMAYYSSLLTRVLRGLNNLTELSLQGRLPTDHAVRSVTALLLNAKNLQVLSLFLLGPYDKMAYDLSDDESETDLSDTDSDGEYGTYPDGKTDANIDDETYTDQDAETETESGGESEIEPDNEADGEPETEPDGELDMEPKDNAINNGVRDSTLIPLSLWHMDVRCLDRSLRRIKIATTEDCLSKRCLQTFCFPRLQCWRNSQLR</sequence>
<name>R7VYK5_AEGTA</name>
<dbReference type="InterPro" id="IPR036047">
    <property type="entry name" value="F-box-like_dom_sf"/>
</dbReference>
<dbReference type="AlphaFoldDB" id="R7VYK5"/>
<feature type="compositionally biased region" description="Acidic residues" evidence="1">
    <location>
        <begin position="424"/>
        <end position="466"/>
    </location>
</feature>